<proteinExistence type="predicted"/>
<reference evidence="3" key="1">
    <citation type="submission" date="2016-06" db="UniProtKB">
        <authorList>
            <consortium name="WormBaseParasite"/>
        </authorList>
    </citation>
    <scope>IDENTIFICATION</scope>
</reference>
<keyword evidence="2" id="KW-1185">Reference proteome</keyword>
<dbReference type="Gene3D" id="1.10.510.10">
    <property type="entry name" value="Transferase(Phosphotransferase) domain 1"/>
    <property type="match status" value="1"/>
</dbReference>
<dbReference type="Proteomes" id="UP000272942">
    <property type="component" value="Unassembled WGS sequence"/>
</dbReference>
<dbReference type="WBParaSite" id="ECPE_0000771401-mRNA-1">
    <property type="protein sequence ID" value="ECPE_0000771401-mRNA-1"/>
    <property type="gene ID" value="ECPE_0000771401"/>
</dbReference>
<dbReference type="OrthoDB" id="6277839at2759"/>
<gene>
    <name evidence="1" type="ORF">ECPE_LOCUS7695</name>
</gene>
<sequence>MSPFRQLDMIFDLLGSPTPVDLVDLVGCPSLSIEFLLSRPVRPTNHAALVNLVRPAGRPPLPPNSTPFDQPADPDLLGLLLGLLKFSPSKRVTAEDALKSPFVAAGRARFHSCMCSCCPHTLCSPGGPPVAYTPTTTRPFLSTAAGPVWMDLIPACGGTLGTGALNSANTLSSSSPCTPPSPYTPPHLAGPVDLMLGLHPFALRPAGFSPQTLTIPPPLLIPSPQIDLEPVYVDVRGARTLNTEVRMDNLDEAKRKSESVCVCSGILCNLSFLVVQTSRN</sequence>
<accession>A0A183AL60</accession>
<dbReference type="AlphaFoldDB" id="A0A183AL60"/>
<dbReference type="InterPro" id="IPR011009">
    <property type="entry name" value="Kinase-like_dom_sf"/>
</dbReference>
<name>A0A183AL60_9TREM</name>
<evidence type="ECO:0000313" key="1">
    <source>
        <dbReference type="EMBL" id="VDP81767.1"/>
    </source>
</evidence>
<dbReference type="SUPFAM" id="SSF56112">
    <property type="entry name" value="Protein kinase-like (PK-like)"/>
    <property type="match status" value="1"/>
</dbReference>
<evidence type="ECO:0000313" key="2">
    <source>
        <dbReference type="Proteomes" id="UP000272942"/>
    </source>
</evidence>
<evidence type="ECO:0000313" key="3">
    <source>
        <dbReference type="WBParaSite" id="ECPE_0000771401-mRNA-1"/>
    </source>
</evidence>
<dbReference type="EMBL" id="UZAN01044935">
    <property type="protein sequence ID" value="VDP81767.1"/>
    <property type="molecule type" value="Genomic_DNA"/>
</dbReference>
<reference evidence="1 2" key="2">
    <citation type="submission" date="2018-11" db="EMBL/GenBank/DDBJ databases">
        <authorList>
            <consortium name="Pathogen Informatics"/>
        </authorList>
    </citation>
    <scope>NUCLEOTIDE SEQUENCE [LARGE SCALE GENOMIC DNA]</scope>
    <source>
        <strain evidence="1 2">Egypt</strain>
    </source>
</reference>
<organism evidence="3">
    <name type="scientific">Echinostoma caproni</name>
    <dbReference type="NCBI Taxonomy" id="27848"/>
    <lineage>
        <taxon>Eukaryota</taxon>
        <taxon>Metazoa</taxon>
        <taxon>Spiralia</taxon>
        <taxon>Lophotrochozoa</taxon>
        <taxon>Platyhelminthes</taxon>
        <taxon>Trematoda</taxon>
        <taxon>Digenea</taxon>
        <taxon>Plagiorchiida</taxon>
        <taxon>Echinostomata</taxon>
        <taxon>Echinostomatoidea</taxon>
        <taxon>Echinostomatidae</taxon>
        <taxon>Echinostoma</taxon>
    </lineage>
</organism>
<protein>
    <submittedName>
        <fullName evidence="3">Protein kinase domain-containing protein</fullName>
    </submittedName>
</protein>